<keyword evidence="3 10" id="KW-0328">Glycosyltransferase</keyword>
<dbReference type="GO" id="GO:0008360">
    <property type="term" value="P:regulation of cell shape"/>
    <property type="evidence" value="ECO:0007669"/>
    <property type="project" value="UniProtKB-KW"/>
</dbReference>
<organism evidence="13 14">
    <name type="scientific">Candidatus Doudnabacteria bacterium RIFCSPLOWO2_02_FULL_48_13</name>
    <dbReference type="NCBI Taxonomy" id="1817845"/>
    <lineage>
        <taxon>Bacteria</taxon>
        <taxon>Candidatus Doudnaibacteriota</taxon>
    </lineage>
</organism>
<keyword evidence="1 10" id="KW-1003">Cell membrane</keyword>
<accession>A0A1F5Q897</accession>
<dbReference type="GO" id="GO:0071555">
    <property type="term" value="P:cell wall organization"/>
    <property type="evidence" value="ECO:0007669"/>
    <property type="project" value="UniProtKB-KW"/>
</dbReference>
<evidence type="ECO:0000256" key="2">
    <source>
        <dbReference type="ARBA" id="ARBA00022618"/>
    </source>
</evidence>
<dbReference type="GO" id="GO:0005975">
    <property type="term" value="P:carbohydrate metabolic process"/>
    <property type="evidence" value="ECO:0007669"/>
    <property type="project" value="InterPro"/>
</dbReference>
<gene>
    <name evidence="10" type="primary">murG</name>
    <name evidence="13" type="ORF">A3J05_02285</name>
</gene>
<proteinExistence type="inferred from homology"/>
<dbReference type="HAMAP" id="MF_00033">
    <property type="entry name" value="MurG"/>
    <property type="match status" value="1"/>
</dbReference>
<dbReference type="PANTHER" id="PTHR21015:SF27">
    <property type="entry name" value="UDP-N-ACETYLGLUCOSAMINE--N-ACETYLMURAMYL-(PENTAPEPTIDE) PYROPHOSPHORYL-UNDECAPRENOL N-ACETYLGLUCOSAMINE TRANSFERASE"/>
    <property type="match status" value="1"/>
</dbReference>
<keyword evidence="6 10" id="KW-0573">Peptidoglycan synthesis</keyword>
<reference evidence="13 14" key="1">
    <citation type="journal article" date="2016" name="Nat. Commun.">
        <title>Thousands of microbial genomes shed light on interconnected biogeochemical processes in an aquifer system.</title>
        <authorList>
            <person name="Anantharaman K."/>
            <person name="Brown C.T."/>
            <person name="Hug L.A."/>
            <person name="Sharon I."/>
            <person name="Castelle C.J."/>
            <person name="Probst A.J."/>
            <person name="Thomas B.C."/>
            <person name="Singh A."/>
            <person name="Wilkins M.J."/>
            <person name="Karaoz U."/>
            <person name="Brodie E.L."/>
            <person name="Williams K.H."/>
            <person name="Hubbard S.S."/>
            <person name="Banfield J.F."/>
        </authorList>
    </citation>
    <scope>NUCLEOTIDE SEQUENCE [LARGE SCALE GENOMIC DNA]</scope>
</reference>
<evidence type="ECO:0000256" key="8">
    <source>
        <dbReference type="ARBA" id="ARBA00023306"/>
    </source>
</evidence>
<comment type="caution">
    <text evidence="10">Lacks conserved residue(s) required for the propagation of feature annotation.</text>
</comment>
<comment type="function">
    <text evidence="10">Cell wall formation. Catalyzes the transfer of a GlcNAc subunit on undecaprenyl-pyrophosphoryl-MurNAc-pentapeptide (lipid intermediate I) to form undecaprenyl-pyrophosphoryl-MurNAc-(pentapeptide)GlcNAc (lipid intermediate II).</text>
</comment>
<feature type="domain" description="Glycosyltransferase family 28 N-terminal" evidence="11">
    <location>
        <begin position="3"/>
        <end position="142"/>
    </location>
</feature>
<feature type="binding site" evidence="10">
    <location>
        <position position="176"/>
    </location>
    <ligand>
        <name>UDP-N-acetyl-alpha-D-glucosamine</name>
        <dbReference type="ChEBI" id="CHEBI:57705"/>
    </ligand>
</feature>
<keyword evidence="9 10" id="KW-0961">Cell wall biogenesis/degradation</keyword>
<evidence type="ECO:0000313" key="13">
    <source>
        <dbReference type="EMBL" id="OGE98383.1"/>
    </source>
</evidence>
<comment type="caution">
    <text evidence="13">The sequence shown here is derived from an EMBL/GenBank/DDBJ whole genome shotgun (WGS) entry which is preliminary data.</text>
</comment>
<dbReference type="AlphaFoldDB" id="A0A1F5Q897"/>
<protein>
    <recommendedName>
        <fullName evidence="10">UDP-N-acetylglucosamine--N-acetylmuramyl-(pentapeptide) pyrophosphoryl-undecaprenol N-acetylglucosamine transferase</fullName>
        <ecNumber evidence="10">2.4.1.227</ecNumber>
    </recommendedName>
    <alternativeName>
        <fullName evidence="10">Undecaprenyl-PP-MurNAc-pentapeptide-UDPGlcNAc GlcNAc transferase</fullName>
    </alternativeName>
</protein>
<dbReference type="Gene3D" id="3.40.50.2000">
    <property type="entry name" value="Glycogen Phosphorylase B"/>
    <property type="match status" value="2"/>
</dbReference>
<evidence type="ECO:0000256" key="1">
    <source>
        <dbReference type="ARBA" id="ARBA00022475"/>
    </source>
</evidence>
<comment type="catalytic activity">
    <reaction evidence="10">
        <text>di-trans,octa-cis-undecaprenyl diphospho-N-acetyl-alpha-D-muramoyl-L-alanyl-D-glutamyl-meso-2,6-diaminopimeloyl-D-alanyl-D-alanine + UDP-N-acetyl-alpha-D-glucosamine = di-trans,octa-cis-undecaprenyl diphospho-[N-acetyl-alpha-D-glucosaminyl-(1-&gt;4)]-N-acetyl-alpha-D-muramoyl-L-alanyl-D-glutamyl-meso-2,6-diaminopimeloyl-D-alanyl-D-alanine + UDP + H(+)</text>
        <dbReference type="Rhea" id="RHEA:31227"/>
        <dbReference type="ChEBI" id="CHEBI:15378"/>
        <dbReference type="ChEBI" id="CHEBI:57705"/>
        <dbReference type="ChEBI" id="CHEBI:58223"/>
        <dbReference type="ChEBI" id="CHEBI:61387"/>
        <dbReference type="ChEBI" id="CHEBI:61388"/>
        <dbReference type="EC" id="2.4.1.227"/>
    </reaction>
</comment>
<keyword evidence="8 10" id="KW-0131">Cell cycle</keyword>
<dbReference type="InterPro" id="IPR007235">
    <property type="entry name" value="Glyco_trans_28_C"/>
</dbReference>
<name>A0A1F5Q897_9BACT</name>
<dbReference type="GO" id="GO:0051301">
    <property type="term" value="P:cell division"/>
    <property type="evidence" value="ECO:0007669"/>
    <property type="project" value="UniProtKB-KW"/>
</dbReference>
<dbReference type="Pfam" id="PF04101">
    <property type="entry name" value="Glyco_tran_28_C"/>
    <property type="match status" value="1"/>
</dbReference>
<evidence type="ECO:0000313" key="14">
    <source>
        <dbReference type="Proteomes" id="UP000177235"/>
    </source>
</evidence>
<dbReference type="GO" id="GO:0009252">
    <property type="term" value="P:peptidoglycan biosynthetic process"/>
    <property type="evidence" value="ECO:0007669"/>
    <property type="project" value="UniProtKB-UniRule"/>
</dbReference>
<evidence type="ECO:0000259" key="11">
    <source>
        <dbReference type="Pfam" id="PF03033"/>
    </source>
</evidence>
<comment type="similarity">
    <text evidence="10">Belongs to the glycosyltransferase 28 family. MurG subfamily.</text>
</comment>
<keyword evidence="5 10" id="KW-0133">Cell shape</keyword>
<evidence type="ECO:0000256" key="3">
    <source>
        <dbReference type="ARBA" id="ARBA00022676"/>
    </source>
</evidence>
<comment type="pathway">
    <text evidence="10">Cell wall biogenesis; peptidoglycan biosynthesis.</text>
</comment>
<keyword evidence="2 10" id="KW-0132">Cell division</keyword>
<dbReference type="InterPro" id="IPR004276">
    <property type="entry name" value="GlycoTrans_28_N"/>
</dbReference>
<dbReference type="CDD" id="cd03785">
    <property type="entry name" value="GT28_MurG"/>
    <property type="match status" value="1"/>
</dbReference>
<evidence type="ECO:0000256" key="10">
    <source>
        <dbReference type="HAMAP-Rule" id="MF_00033"/>
    </source>
</evidence>
<dbReference type="UniPathway" id="UPA00219"/>
<feature type="binding site" evidence="10">
    <location>
        <position position="206"/>
    </location>
    <ligand>
        <name>UDP-N-acetyl-alpha-D-glucosamine</name>
        <dbReference type="ChEBI" id="CHEBI:57705"/>
    </ligand>
</feature>
<evidence type="ECO:0000256" key="9">
    <source>
        <dbReference type="ARBA" id="ARBA00023316"/>
    </source>
</evidence>
<sequence length="368" mass="40600">MRVFLVGGGTGGATAPVLAVGEALLQLHPATKLFLVGNQGIEQKMVDKSKLPLVYLSIPAGKWRRYFSLMNFFDVFKTIFGFFKSLRLISEYQPDMIFGAGSFVQVPLAYAAYVKRVPVIIHQPDFDLLLSTRLVAPVAKAVTVSFAASERSLPEFSGLLRRIEKSKVTVTGNPVRKEIFGGSKDKARKTFGLNKDYPVLLVIGGSQGAARLNEVILAAASELVKYVQIIHITGSKRAGKQFYNHPHYHGYEYIGTDLRDAYAAADLVISRGGISTITELSALAKPAIVVPLPKSPQETNAEILAFTRSAVVVFEEFLTEKLIVNLVRKVMWNQNAVQTIKDNIKKLLPRNADRKIAKLILDFHDNTP</sequence>
<dbReference type="Proteomes" id="UP000177235">
    <property type="component" value="Unassembled WGS sequence"/>
</dbReference>
<feature type="binding site" evidence="10">
    <location>
        <begin position="10"/>
        <end position="12"/>
    </location>
    <ligand>
        <name>UDP-N-acetyl-alpha-D-glucosamine</name>
        <dbReference type="ChEBI" id="CHEBI:57705"/>
    </ligand>
</feature>
<feature type="binding site" evidence="10">
    <location>
        <position position="297"/>
    </location>
    <ligand>
        <name>UDP-N-acetyl-alpha-D-glucosamine</name>
        <dbReference type="ChEBI" id="CHEBI:57705"/>
    </ligand>
</feature>
<evidence type="ECO:0000256" key="5">
    <source>
        <dbReference type="ARBA" id="ARBA00022960"/>
    </source>
</evidence>
<dbReference type="GO" id="GO:0051991">
    <property type="term" value="F:UDP-N-acetyl-D-glucosamine:N-acetylmuramoyl-L-alanyl-D-glutamyl-meso-2,6-diaminopimelyl-D-alanyl-D-alanine-diphosphoundecaprenol 4-beta-N-acetylglucosaminlytransferase activity"/>
    <property type="evidence" value="ECO:0007669"/>
    <property type="project" value="RHEA"/>
</dbReference>
<dbReference type="EC" id="2.4.1.227" evidence="10"/>
<evidence type="ECO:0000256" key="7">
    <source>
        <dbReference type="ARBA" id="ARBA00023136"/>
    </source>
</evidence>
<dbReference type="Pfam" id="PF03033">
    <property type="entry name" value="Glyco_transf_28"/>
    <property type="match status" value="1"/>
</dbReference>
<dbReference type="PANTHER" id="PTHR21015">
    <property type="entry name" value="UDP-N-ACETYLGLUCOSAMINE--N-ACETYLMURAMYL-(PENTAPEPTIDE) PYROPHOSPHORYL-UNDECAPRENOL N-ACETYLGLUCOSAMINE TRANSFERASE 1"/>
    <property type="match status" value="1"/>
</dbReference>
<dbReference type="SUPFAM" id="SSF53756">
    <property type="entry name" value="UDP-Glycosyltransferase/glycogen phosphorylase"/>
    <property type="match status" value="1"/>
</dbReference>
<dbReference type="InterPro" id="IPR006009">
    <property type="entry name" value="GlcNAc_MurG"/>
</dbReference>
<feature type="domain" description="Glycosyl transferase family 28 C-terminal" evidence="12">
    <location>
        <begin position="199"/>
        <end position="343"/>
    </location>
</feature>
<keyword evidence="7 10" id="KW-0472">Membrane</keyword>
<keyword evidence="4 10" id="KW-0808">Transferase</keyword>
<evidence type="ECO:0000259" key="12">
    <source>
        <dbReference type="Pfam" id="PF04101"/>
    </source>
</evidence>
<comment type="subcellular location">
    <subcellularLocation>
        <location evidence="10">Cell membrane</location>
        <topology evidence="10">Peripheral membrane protein</topology>
        <orientation evidence="10">Cytoplasmic side</orientation>
    </subcellularLocation>
</comment>
<dbReference type="EMBL" id="MFFF01000034">
    <property type="protein sequence ID" value="OGE98383.1"/>
    <property type="molecule type" value="Genomic_DNA"/>
</dbReference>
<dbReference type="GO" id="GO:0050511">
    <property type="term" value="F:undecaprenyldiphospho-muramoylpentapeptide beta-N-acetylglucosaminyltransferase activity"/>
    <property type="evidence" value="ECO:0007669"/>
    <property type="project" value="UniProtKB-UniRule"/>
</dbReference>
<evidence type="ECO:0000256" key="4">
    <source>
        <dbReference type="ARBA" id="ARBA00022679"/>
    </source>
</evidence>
<dbReference type="GO" id="GO:0005886">
    <property type="term" value="C:plasma membrane"/>
    <property type="evidence" value="ECO:0007669"/>
    <property type="project" value="UniProtKB-SubCell"/>
</dbReference>
<evidence type="ECO:0000256" key="6">
    <source>
        <dbReference type="ARBA" id="ARBA00022984"/>
    </source>
</evidence>